<dbReference type="PANTHER" id="PTHR13861:SF2">
    <property type="entry name" value="V-TYPE PROTON ATPASE SUBUNIT F"/>
    <property type="match status" value="1"/>
</dbReference>
<keyword evidence="5" id="KW-0472">Membrane</keyword>
<reference evidence="6 7" key="1">
    <citation type="journal article" date="2016" name="Nat. Microbiol.">
        <title>Genomic inference of the metabolism of cosmopolitan subsurface Archaea, Hadesarchaea.</title>
        <authorList>
            <person name="Baker B.J."/>
            <person name="Saw J.H."/>
            <person name="Lind A.E."/>
            <person name="Lazar C.S."/>
            <person name="Hinrichs K.-U."/>
            <person name="Teske A.P."/>
            <person name="Ettema T.J."/>
        </authorList>
    </citation>
    <scope>NUCLEOTIDE SEQUENCE [LARGE SCALE GENOMIC DNA]</scope>
</reference>
<keyword evidence="5" id="KW-0066">ATP synthesis</keyword>
<proteinExistence type="inferred from homology"/>
<evidence type="ECO:0000313" key="7">
    <source>
        <dbReference type="Proteomes" id="UP000074294"/>
    </source>
</evidence>
<evidence type="ECO:0000313" key="6">
    <source>
        <dbReference type="EMBL" id="KUO40292.1"/>
    </source>
</evidence>
<comment type="similarity">
    <text evidence="1 5">Belongs to the V-ATPase F subunit family.</text>
</comment>
<comment type="subcellular location">
    <subcellularLocation>
        <location evidence="5">Cell membrane</location>
        <topology evidence="5">Peripheral membrane protein</topology>
    </subcellularLocation>
</comment>
<evidence type="ECO:0000256" key="4">
    <source>
        <dbReference type="ARBA" id="ARBA00023065"/>
    </source>
</evidence>
<dbReference type="GO" id="GO:0005886">
    <property type="term" value="C:plasma membrane"/>
    <property type="evidence" value="ECO:0007669"/>
    <property type="project" value="UniProtKB-SubCell"/>
</dbReference>
<comment type="caution">
    <text evidence="6">The sequence shown here is derived from an EMBL/GenBank/DDBJ whole genome shotgun (WGS) entry which is preliminary data.</text>
</comment>
<sequence length="112" mass="12375">MSYKIAVIGDPETVIGFSLAGVSHTHVYRDKNKALGQLEEFLNNREIGLILITHRVVESLGPEFHQVVGKKGLIPLVLKIPDKTGYSPEKDELSDLVRRSVGIEIPVKTEGE</sequence>
<dbReference type="Gene3D" id="3.40.50.10580">
    <property type="entry name" value="ATPase, V1 complex, subunit F"/>
    <property type="match status" value="1"/>
</dbReference>
<dbReference type="InterPro" id="IPR036906">
    <property type="entry name" value="ATPase_V1_fsu_sf"/>
</dbReference>
<name>A0A147JUY2_HADYE</name>
<dbReference type="Pfam" id="PF01990">
    <property type="entry name" value="ATP-synt_F"/>
    <property type="match status" value="1"/>
</dbReference>
<dbReference type="HAMAP" id="MF_00312">
    <property type="entry name" value="ATP_synth_F_arch"/>
    <property type="match status" value="1"/>
</dbReference>
<dbReference type="STRING" id="1776334.APZ16_06065"/>
<dbReference type="AlphaFoldDB" id="A0A147JUY2"/>
<evidence type="ECO:0000256" key="1">
    <source>
        <dbReference type="ARBA" id="ARBA00010148"/>
    </source>
</evidence>
<comment type="function">
    <text evidence="5">Component of the A-type ATP synthase that produces ATP from ADP in the presence of a proton gradient across the membrane.</text>
</comment>
<protein>
    <recommendedName>
        <fullName evidence="5">A-type ATP synthase subunit F</fullName>
    </recommendedName>
</protein>
<evidence type="ECO:0000256" key="2">
    <source>
        <dbReference type="ARBA" id="ARBA00022448"/>
    </source>
</evidence>
<organism evidence="6 7">
    <name type="scientific">Hadarchaeum yellowstonense</name>
    <dbReference type="NCBI Taxonomy" id="1776334"/>
    <lineage>
        <taxon>Archaea</taxon>
        <taxon>Methanobacteriati</taxon>
        <taxon>Candidatus Hadarchaeota</taxon>
        <taxon>Candidatus Hadarchaeia</taxon>
        <taxon>Candidatus Hadarchaeales</taxon>
        <taxon>Candidatus Hadarchaeaceae</taxon>
        <taxon>Candidatus Hadarchaeum</taxon>
    </lineage>
</organism>
<dbReference type="InterPro" id="IPR008218">
    <property type="entry name" value="ATPase_V1-cplx_f_g_su"/>
</dbReference>
<keyword evidence="5" id="KW-1003">Cell membrane</keyword>
<dbReference type="GO" id="GO:0046961">
    <property type="term" value="F:proton-transporting ATPase activity, rotational mechanism"/>
    <property type="evidence" value="ECO:0007669"/>
    <property type="project" value="InterPro"/>
</dbReference>
<dbReference type="GO" id="GO:0046933">
    <property type="term" value="F:proton-transporting ATP synthase activity, rotational mechanism"/>
    <property type="evidence" value="ECO:0007669"/>
    <property type="project" value="UniProtKB-UniRule"/>
</dbReference>
<dbReference type="Proteomes" id="UP000074294">
    <property type="component" value="Unassembled WGS sequence"/>
</dbReference>
<comment type="subunit">
    <text evidence="5">Has multiple subunits with at least A(3), B(3), C, D, E, F, H, I and proteolipid K(x).</text>
</comment>
<dbReference type="EMBL" id="LQMQ01000044">
    <property type="protein sequence ID" value="KUO40292.1"/>
    <property type="molecule type" value="Genomic_DNA"/>
</dbReference>
<evidence type="ECO:0000256" key="5">
    <source>
        <dbReference type="HAMAP-Rule" id="MF_00312"/>
    </source>
</evidence>
<dbReference type="GO" id="GO:0042777">
    <property type="term" value="P:proton motive force-driven plasma membrane ATP synthesis"/>
    <property type="evidence" value="ECO:0007669"/>
    <property type="project" value="UniProtKB-UniRule"/>
</dbReference>
<keyword evidence="3 5" id="KW-0375">Hydrogen ion transport</keyword>
<dbReference type="PANTHER" id="PTHR13861">
    <property type="entry name" value="VACUOLAR ATP SYNTHASE SUBUNIT F"/>
    <property type="match status" value="1"/>
</dbReference>
<keyword evidence="2 5" id="KW-0813">Transport</keyword>
<gene>
    <name evidence="5" type="primary">atpF</name>
    <name evidence="6" type="ORF">APZ16_06065</name>
</gene>
<dbReference type="GO" id="GO:0005524">
    <property type="term" value="F:ATP binding"/>
    <property type="evidence" value="ECO:0007669"/>
    <property type="project" value="UniProtKB-UniRule"/>
</dbReference>
<evidence type="ECO:0000256" key="3">
    <source>
        <dbReference type="ARBA" id="ARBA00022781"/>
    </source>
</evidence>
<dbReference type="InterPro" id="IPR022944">
    <property type="entry name" value="ATPase_V1-cplx_fsu_bac/arc"/>
</dbReference>
<keyword evidence="4 5" id="KW-0406">Ion transport</keyword>
<accession>A0A147JUY2</accession>
<dbReference type="SUPFAM" id="SSF159468">
    <property type="entry name" value="AtpF-like"/>
    <property type="match status" value="1"/>
</dbReference>